<feature type="compositionally biased region" description="Basic and acidic residues" evidence="1">
    <location>
        <begin position="15"/>
        <end position="26"/>
    </location>
</feature>
<dbReference type="Proteomes" id="UP000224080">
    <property type="component" value="Unassembled WGS sequence"/>
</dbReference>
<dbReference type="AlphaFoldDB" id="A0A2B7XC93"/>
<dbReference type="EMBL" id="PDNC01000022">
    <property type="protein sequence ID" value="PGH06391.1"/>
    <property type="molecule type" value="Genomic_DNA"/>
</dbReference>
<dbReference type="OrthoDB" id="4177236at2759"/>
<evidence type="ECO:0000256" key="1">
    <source>
        <dbReference type="SAM" id="MobiDB-lite"/>
    </source>
</evidence>
<evidence type="ECO:0000313" key="3">
    <source>
        <dbReference type="Proteomes" id="UP000224080"/>
    </source>
</evidence>
<evidence type="ECO:0000313" key="2">
    <source>
        <dbReference type="EMBL" id="PGH06391.1"/>
    </source>
</evidence>
<accession>A0A2B7XC93</accession>
<gene>
    <name evidence="2" type="ORF">GX51_02403</name>
</gene>
<keyword evidence="3" id="KW-1185">Reference proteome</keyword>
<name>A0A2B7XC93_9EURO</name>
<comment type="caution">
    <text evidence="2">The sequence shown here is derived from an EMBL/GenBank/DDBJ whole genome shotgun (WGS) entry which is preliminary data.</text>
</comment>
<proteinExistence type="predicted"/>
<sequence>MNRQNTNVSRAVSQSKDKATEKSKIHHVECHRHPLPVFRSRYPTSPSTNSEVENATLLVKHNQYKVVKVGDGFVVKFGRAGQFDLVGGLKMLFVQQPAEEVTLHSDLIPLTSYIVMEFIEGDTLDIQETHLNRCGRYFKELRVLSFPGFCP</sequence>
<feature type="compositionally biased region" description="Polar residues" evidence="1">
    <location>
        <begin position="1"/>
        <end position="14"/>
    </location>
</feature>
<protein>
    <submittedName>
        <fullName evidence="2">Uncharacterized protein</fullName>
    </submittedName>
</protein>
<reference evidence="2 3" key="1">
    <citation type="submission" date="2017-10" db="EMBL/GenBank/DDBJ databases">
        <title>Comparative genomics in systemic dimorphic fungi from Ajellomycetaceae.</title>
        <authorList>
            <person name="Munoz J.F."/>
            <person name="Mcewen J.G."/>
            <person name="Clay O.K."/>
            <person name="Cuomo C.A."/>
        </authorList>
    </citation>
    <scope>NUCLEOTIDE SEQUENCE [LARGE SCALE GENOMIC DNA]</scope>
    <source>
        <strain evidence="2 3">UAMH130</strain>
    </source>
</reference>
<dbReference type="STRING" id="2060905.A0A2B7XC93"/>
<organism evidence="2 3">
    <name type="scientific">Blastomyces parvus</name>
    <dbReference type="NCBI Taxonomy" id="2060905"/>
    <lineage>
        <taxon>Eukaryota</taxon>
        <taxon>Fungi</taxon>
        <taxon>Dikarya</taxon>
        <taxon>Ascomycota</taxon>
        <taxon>Pezizomycotina</taxon>
        <taxon>Eurotiomycetes</taxon>
        <taxon>Eurotiomycetidae</taxon>
        <taxon>Onygenales</taxon>
        <taxon>Ajellomycetaceae</taxon>
        <taxon>Blastomyces</taxon>
    </lineage>
</organism>
<feature type="region of interest" description="Disordered" evidence="1">
    <location>
        <begin position="1"/>
        <end position="26"/>
    </location>
</feature>